<evidence type="ECO:0000313" key="2">
    <source>
        <dbReference type="Proteomes" id="UP000831701"/>
    </source>
</evidence>
<comment type="caution">
    <text evidence="1">The sequence shown here is derived from an EMBL/GenBank/DDBJ whole genome shotgun (WGS) entry which is preliminary data.</text>
</comment>
<sequence length="82" mass="8884">MDGARPRWRAEQETEGAREVSVAWGLSQWTGLAVLAVPGPLVWLATPADMDRHRGRGGFRGAKQPRGISRRNMVGEGSDSVA</sequence>
<gene>
    <name evidence="1" type="ORF">L3Q82_004951</name>
</gene>
<dbReference type="EMBL" id="CM041552">
    <property type="protein sequence ID" value="KAI3353715.1"/>
    <property type="molecule type" value="Genomic_DNA"/>
</dbReference>
<protein>
    <submittedName>
        <fullName evidence="1">Uncharacterized protein</fullName>
    </submittedName>
</protein>
<dbReference type="Proteomes" id="UP000831701">
    <property type="component" value="Chromosome 22"/>
</dbReference>
<reference evidence="1" key="1">
    <citation type="submission" date="2022-04" db="EMBL/GenBank/DDBJ databases">
        <title>Jade perch genome.</title>
        <authorList>
            <person name="Chao B."/>
        </authorList>
    </citation>
    <scope>NUCLEOTIDE SEQUENCE</scope>
    <source>
        <strain evidence="1">CB-2022</strain>
    </source>
</reference>
<name>A0ACB8VEC4_9TELE</name>
<evidence type="ECO:0000313" key="1">
    <source>
        <dbReference type="EMBL" id="KAI3353715.1"/>
    </source>
</evidence>
<keyword evidence="2" id="KW-1185">Reference proteome</keyword>
<proteinExistence type="predicted"/>
<accession>A0ACB8VEC4</accession>
<organism evidence="1 2">
    <name type="scientific">Scortum barcoo</name>
    <name type="common">barcoo grunter</name>
    <dbReference type="NCBI Taxonomy" id="214431"/>
    <lineage>
        <taxon>Eukaryota</taxon>
        <taxon>Metazoa</taxon>
        <taxon>Chordata</taxon>
        <taxon>Craniata</taxon>
        <taxon>Vertebrata</taxon>
        <taxon>Euteleostomi</taxon>
        <taxon>Actinopterygii</taxon>
        <taxon>Neopterygii</taxon>
        <taxon>Teleostei</taxon>
        <taxon>Neoteleostei</taxon>
        <taxon>Acanthomorphata</taxon>
        <taxon>Eupercaria</taxon>
        <taxon>Centrarchiformes</taxon>
        <taxon>Terapontoidei</taxon>
        <taxon>Terapontidae</taxon>
        <taxon>Scortum</taxon>
    </lineage>
</organism>